<organism evidence="1 2">
    <name type="scientific">Onchocerca volvulus</name>
    <dbReference type="NCBI Taxonomy" id="6282"/>
    <lineage>
        <taxon>Eukaryota</taxon>
        <taxon>Metazoa</taxon>
        <taxon>Ecdysozoa</taxon>
        <taxon>Nematoda</taxon>
        <taxon>Chromadorea</taxon>
        <taxon>Rhabditida</taxon>
        <taxon>Spirurina</taxon>
        <taxon>Spiruromorpha</taxon>
        <taxon>Filarioidea</taxon>
        <taxon>Onchocercidae</taxon>
        <taxon>Onchocerca</taxon>
    </lineage>
</organism>
<dbReference type="AlphaFoldDB" id="A0A8R1XUK2"/>
<name>A0A8R1XUK2_ONCVO</name>
<accession>A0A8R1XUK2</accession>
<sequence>MFTLIQVLGRIILYYKENYQTFIQLGCSCCRVMPAR</sequence>
<keyword evidence="2" id="KW-1185">Reference proteome</keyword>
<reference evidence="1" key="2">
    <citation type="submission" date="2022-06" db="UniProtKB">
        <authorList>
            <consortium name="EnsemblMetazoa"/>
        </authorList>
    </citation>
    <scope>IDENTIFICATION</scope>
</reference>
<protein>
    <submittedName>
        <fullName evidence="1">Uncharacterized protein</fullName>
    </submittedName>
</protein>
<dbReference type="EnsemblMetazoa" id="OVOC3955.1">
    <property type="protein sequence ID" value="OVOC3955.1"/>
    <property type="gene ID" value="WBGene00240764"/>
</dbReference>
<evidence type="ECO:0000313" key="1">
    <source>
        <dbReference type="EnsemblMetazoa" id="OVOC3955.1"/>
    </source>
</evidence>
<dbReference type="Proteomes" id="UP000024404">
    <property type="component" value="Unassembled WGS sequence"/>
</dbReference>
<reference evidence="2" key="1">
    <citation type="submission" date="2013-10" db="EMBL/GenBank/DDBJ databases">
        <title>Genome sequencing of Onchocerca volvulus.</title>
        <authorList>
            <person name="Cotton J."/>
            <person name="Tsai J."/>
            <person name="Stanley E."/>
            <person name="Tracey A."/>
            <person name="Holroyd N."/>
            <person name="Lustigman S."/>
            <person name="Berriman M."/>
        </authorList>
    </citation>
    <scope>NUCLEOTIDE SEQUENCE</scope>
</reference>
<evidence type="ECO:0000313" key="2">
    <source>
        <dbReference type="Proteomes" id="UP000024404"/>
    </source>
</evidence>
<dbReference type="EMBL" id="CMVM020000122">
    <property type="status" value="NOT_ANNOTATED_CDS"/>
    <property type="molecule type" value="Genomic_DNA"/>
</dbReference>
<proteinExistence type="predicted"/>